<comment type="caution">
    <text evidence="2">The sequence shown here is derived from an EMBL/GenBank/DDBJ whole genome shotgun (WGS) entry which is preliminary data.</text>
</comment>
<feature type="region of interest" description="Disordered" evidence="1">
    <location>
        <begin position="215"/>
        <end position="235"/>
    </location>
</feature>
<protein>
    <submittedName>
        <fullName evidence="2">Uncharacterized protein</fullName>
    </submittedName>
</protein>
<accession>A0ABW1DLF3</accession>
<name>A0ABW1DLF3_9DEIO</name>
<proteinExistence type="predicted"/>
<organism evidence="2 3">
    <name type="scientific">Deinococcus petrolearius</name>
    <dbReference type="NCBI Taxonomy" id="1751295"/>
    <lineage>
        <taxon>Bacteria</taxon>
        <taxon>Thermotogati</taxon>
        <taxon>Deinococcota</taxon>
        <taxon>Deinococci</taxon>
        <taxon>Deinococcales</taxon>
        <taxon>Deinococcaceae</taxon>
        <taxon>Deinococcus</taxon>
    </lineage>
</organism>
<evidence type="ECO:0000313" key="2">
    <source>
        <dbReference type="EMBL" id="MFC5849470.1"/>
    </source>
</evidence>
<gene>
    <name evidence="2" type="ORF">ACFPQ6_14245</name>
</gene>
<evidence type="ECO:0000313" key="3">
    <source>
        <dbReference type="Proteomes" id="UP001595979"/>
    </source>
</evidence>
<keyword evidence="3" id="KW-1185">Reference proteome</keyword>
<evidence type="ECO:0000256" key="1">
    <source>
        <dbReference type="SAM" id="MobiDB-lite"/>
    </source>
</evidence>
<dbReference type="Proteomes" id="UP001595979">
    <property type="component" value="Unassembled WGS sequence"/>
</dbReference>
<dbReference type="RefSeq" id="WP_380050644.1">
    <property type="nucleotide sequence ID" value="NZ_JBHSOH010000020.1"/>
</dbReference>
<dbReference type="PROSITE" id="PS51257">
    <property type="entry name" value="PROKAR_LIPOPROTEIN"/>
    <property type="match status" value="1"/>
</dbReference>
<reference evidence="3" key="1">
    <citation type="journal article" date="2019" name="Int. J. Syst. Evol. Microbiol.">
        <title>The Global Catalogue of Microorganisms (GCM) 10K type strain sequencing project: providing services to taxonomists for standard genome sequencing and annotation.</title>
        <authorList>
            <consortium name="The Broad Institute Genomics Platform"/>
            <consortium name="The Broad Institute Genome Sequencing Center for Infectious Disease"/>
            <person name="Wu L."/>
            <person name="Ma J."/>
        </authorList>
    </citation>
    <scope>NUCLEOTIDE SEQUENCE [LARGE SCALE GENOMIC DNA]</scope>
    <source>
        <strain evidence="3">CGMCC 1.15053</strain>
    </source>
</reference>
<sequence length="235" mass="24195">MPQTLRKAAALTAAATVLLGLSGCKEEVQVVDEGPRVTAPVALSTSAPILVNQTSPQSVFIPANGVAIVPFRTNIKEGVIGPEDRGTVTAEGTIVRISDLKPGATTLRIRTTGGVVADYPLVIISPDQPLYVTEDGDVRVVEGRKLVLQFPTDVVRVDNLLNDSSVQSTPTGQREVTITVVSAQQASPVLRVTTAAGQVFNLRLLVLAGASGTRAAPPAAESADSGADAAVPAGE</sequence>
<dbReference type="EMBL" id="JBHSOH010000020">
    <property type="protein sequence ID" value="MFC5849470.1"/>
    <property type="molecule type" value="Genomic_DNA"/>
</dbReference>